<accession>A0A4Q8K253</accession>
<dbReference type="InterPro" id="IPR036444">
    <property type="entry name" value="PLipase_A2_dom_sf"/>
</dbReference>
<dbReference type="GO" id="GO:0005543">
    <property type="term" value="F:phospholipid binding"/>
    <property type="evidence" value="ECO:0007669"/>
    <property type="project" value="TreeGrafter"/>
</dbReference>
<dbReference type="GO" id="GO:0050482">
    <property type="term" value="P:arachidonate secretion"/>
    <property type="evidence" value="ECO:0007669"/>
    <property type="project" value="InterPro"/>
</dbReference>
<keyword evidence="6 9" id="KW-1015">Disulfide bond</keyword>
<dbReference type="GO" id="GO:0006644">
    <property type="term" value="P:phospholipid metabolic process"/>
    <property type="evidence" value="ECO:0007669"/>
    <property type="project" value="InterPro"/>
</dbReference>
<keyword evidence="10" id="KW-0378">Hydrolase</keyword>
<dbReference type="GO" id="GO:0016042">
    <property type="term" value="P:lipid catabolic process"/>
    <property type="evidence" value="ECO:0007669"/>
    <property type="project" value="InterPro"/>
</dbReference>
<dbReference type="InterPro" id="IPR033113">
    <property type="entry name" value="PLA2_histidine"/>
</dbReference>
<dbReference type="Pfam" id="PF00068">
    <property type="entry name" value="Phospholip_A2_1"/>
    <property type="match status" value="1"/>
</dbReference>
<dbReference type="GO" id="GO:0047498">
    <property type="term" value="F:calcium-dependent phospholipase A2 activity"/>
    <property type="evidence" value="ECO:0007669"/>
    <property type="project" value="TreeGrafter"/>
</dbReference>
<dbReference type="SMART" id="SM00085">
    <property type="entry name" value="PA2c"/>
    <property type="match status" value="1"/>
</dbReference>
<keyword evidence="10" id="KW-0732">Signal</keyword>
<keyword evidence="8" id="KW-0479">Metal-binding</keyword>
<comment type="catalytic activity">
    <reaction evidence="1 10">
        <text>a 1,2-diacyl-sn-glycero-3-phosphocholine + H2O = a 1-acyl-sn-glycero-3-phosphocholine + a fatty acid + H(+)</text>
        <dbReference type="Rhea" id="RHEA:15801"/>
        <dbReference type="ChEBI" id="CHEBI:15377"/>
        <dbReference type="ChEBI" id="CHEBI:15378"/>
        <dbReference type="ChEBI" id="CHEBI:28868"/>
        <dbReference type="ChEBI" id="CHEBI:57643"/>
        <dbReference type="ChEBI" id="CHEBI:58168"/>
        <dbReference type="EC" id="3.1.1.4"/>
    </reaction>
</comment>
<keyword evidence="4 10" id="KW-0964">Secreted</keyword>
<evidence type="ECO:0000256" key="3">
    <source>
        <dbReference type="ARBA" id="ARBA00009659"/>
    </source>
</evidence>
<evidence type="ECO:0000256" key="6">
    <source>
        <dbReference type="ARBA" id="ARBA00023157"/>
    </source>
</evidence>
<sequence length="148" mass="17048">MNWLMLILQSLLCGLVTTAPRIDTRMKRDLLNLADMFDDVTGLDPTDYIPYGNWCGYGGQGQAVDKIDSCCKVHDLCYGLVSEKDCRNVQLHIVPYEWRNENRTIVCDSNQPACERKACLCDKEVVACISENNDVYKNEHRYVRYSER</sequence>
<dbReference type="PANTHER" id="PTHR11716">
    <property type="entry name" value="PHOSPHOLIPASE A2 FAMILY MEMBER"/>
    <property type="match status" value="1"/>
</dbReference>
<feature type="disulfide bond" evidence="9">
    <location>
        <begin position="55"/>
        <end position="71"/>
    </location>
</feature>
<comment type="similarity">
    <text evidence="3">Belongs to the phospholipase A2 family. Group III subfamily.</text>
</comment>
<dbReference type="EC" id="3.1.1.4" evidence="10"/>
<feature type="disulfide bond" evidence="9">
    <location>
        <begin position="86"/>
        <end position="114"/>
    </location>
</feature>
<dbReference type="EMBL" id="HAHK01000082">
    <property type="protein sequence ID" value="SNX33448.1"/>
    <property type="molecule type" value="Transcribed_RNA"/>
</dbReference>
<dbReference type="CDD" id="cd00125">
    <property type="entry name" value="PLA2c"/>
    <property type="match status" value="1"/>
</dbReference>
<keyword evidence="10" id="KW-0443">Lipid metabolism</keyword>
<reference evidence="12" key="2">
    <citation type="submission" date="2019-05" db="EMBL/GenBank/DDBJ databases">
        <title>Unravelling the molecular evolution of spider venoms.</title>
        <authorList>
            <person name="Pineda S."/>
        </authorList>
    </citation>
    <scope>NUCLEOTIDE SEQUENCE</scope>
</reference>
<dbReference type="Gene3D" id="1.20.90.10">
    <property type="entry name" value="Phospholipase A2 domain"/>
    <property type="match status" value="1"/>
</dbReference>
<feature type="binding site" evidence="8">
    <location>
        <position position="56"/>
    </location>
    <ligand>
        <name>Ca(2+)</name>
        <dbReference type="ChEBI" id="CHEBI:29108"/>
    </ligand>
</feature>
<dbReference type="GO" id="GO:0005509">
    <property type="term" value="F:calcium ion binding"/>
    <property type="evidence" value="ECO:0007669"/>
    <property type="project" value="InterPro"/>
</dbReference>
<feature type="domain" description="Phospholipase A2-like central" evidence="11">
    <location>
        <begin position="29"/>
        <end position="146"/>
    </location>
</feature>
<dbReference type="PANTHER" id="PTHR11716:SF100">
    <property type="entry name" value="PHOSPHOLIPASE A2"/>
    <property type="match status" value="1"/>
</dbReference>
<dbReference type="EMBL" id="HAHK01000018">
    <property type="protein sequence ID" value="SNX32851.1"/>
    <property type="molecule type" value="Transcribed_RNA"/>
</dbReference>
<dbReference type="InterPro" id="IPR001211">
    <property type="entry name" value="PLA2"/>
</dbReference>
<evidence type="ECO:0000256" key="2">
    <source>
        <dbReference type="ARBA" id="ARBA00004613"/>
    </source>
</evidence>
<evidence type="ECO:0000256" key="10">
    <source>
        <dbReference type="RuleBase" id="RU361236"/>
    </source>
</evidence>
<protein>
    <recommendedName>
        <fullName evidence="10">Phospholipase A2</fullName>
        <ecNumber evidence="10">3.1.1.4</ecNumber>
    </recommendedName>
</protein>
<feature type="active site" evidence="7">
    <location>
        <position position="74"/>
    </location>
</feature>
<name>A0A4Q8K253_9ARAC</name>
<evidence type="ECO:0000313" key="12">
    <source>
        <dbReference type="EMBL" id="SNX33448.1"/>
    </source>
</evidence>
<feature type="signal peptide" evidence="10">
    <location>
        <begin position="1"/>
        <end position="18"/>
    </location>
</feature>
<dbReference type="InterPro" id="IPR016090">
    <property type="entry name" value="PLA2-like_dom"/>
</dbReference>
<dbReference type="GO" id="GO:0005576">
    <property type="term" value="C:extracellular region"/>
    <property type="evidence" value="ECO:0007669"/>
    <property type="project" value="UniProtKB-SubCell"/>
</dbReference>
<keyword evidence="8 10" id="KW-0106">Calcium</keyword>
<organism evidence="12">
    <name type="scientific">Liphistius sp. SGP-2016</name>
    <dbReference type="NCBI Taxonomy" id="1905180"/>
    <lineage>
        <taxon>Eukaryota</taxon>
        <taxon>Metazoa</taxon>
        <taxon>Ecdysozoa</taxon>
        <taxon>Arthropoda</taxon>
        <taxon>Chelicerata</taxon>
        <taxon>Arachnida</taxon>
        <taxon>Araneae</taxon>
        <taxon>Mesothelae</taxon>
        <taxon>Liphistiidae</taxon>
        <taxon>Liphistius</taxon>
    </lineage>
</organism>
<proteinExistence type="inferred from homology"/>
<evidence type="ECO:0000256" key="1">
    <source>
        <dbReference type="ARBA" id="ARBA00001604"/>
    </source>
</evidence>
<reference evidence="12" key="1">
    <citation type="submission" date="2017-05" db="EMBL/GenBank/DDBJ databases">
        <authorList>
            <person name="QRISCLOUD D."/>
        </authorList>
    </citation>
    <scope>NUCLEOTIDE SEQUENCE</scope>
</reference>
<dbReference type="SUPFAM" id="SSF48619">
    <property type="entry name" value="Phospholipase A2, PLA2"/>
    <property type="match status" value="1"/>
</dbReference>
<dbReference type="PRINTS" id="PR00389">
    <property type="entry name" value="PHPHLIPASEA2"/>
</dbReference>
<feature type="chain" id="PRO_5034143439" description="Phospholipase A2" evidence="10">
    <location>
        <begin position="19"/>
        <end position="148"/>
    </location>
</feature>
<feature type="binding site" evidence="8">
    <location>
        <position position="75"/>
    </location>
    <ligand>
        <name>Ca(2+)</name>
        <dbReference type="ChEBI" id="CHEBI:29108"/>
    </ligand>
</feature>
<evidence type="ECO:0000256" key="7">
    <source>
        <dbReference type="PIRSR" id="PIRSR601211-1"/>
    </source>
</evidence>
<dbReference type="PROSITE" id="PS00118">
    <property type="entry name" value="PA2_HIS"/>
    <property type="match status" value="1"/>
</dbReference>
<feature type="binding site" evidence="8">
    <location>
        <position position="58"/>
    </location>
    <ligand>
        <name>Ca(2+)</name>
        <dbReference type="ChEBI" id="CHEBI:29108"/>
    </ligand>
</feature>
<feature type="active site" evidence="7">
    <location>
        <position position="122"/>
    </location>
</feature>
<evidence type="ECO:0000259" key="11">
    <source>
        <dbReference type="SMART" id="SM00085"/>
    </source>
</evidence>
<evidence type="ECO:0000256" key="4">
    <source>
        <dbReference type="ARBA" id="ARBA00022525"/>
    </source>
</evidence>
<feature type="disulfide bond" evidence="9">
    <location>
        <begin position="77"/>
        <end position="121"/>
    </location>
</feature>
<comment type="subcellular location">
    <subcellularLocation>
        <location evidence="2 10">Secreted</location>
    </subcellularLocation>
</comment>
<dbReference type="AlphaFoldDB" id="A0A4Q8K253"/>
<feature type="disulfide bond" evidence="9">
    <location>
        <begin position="107"/>
        <end position="119"/>
    </location>
</feature>
<comment type="cofactor">
    <cofactor evidence="8">
        <name>Ca(2+)</name>
        <dbReference type="ChEBI" id="CHEBI:29108"/>
    </cofactor>
    <text evidence="8">Binds 1 Ca(2+) ion per subunit.</text>
</comment>
<evidence type="ECO:0000256" key="8">
    <source>
        <dbReference type="PIRSR" id="PIRSR601211-2"/>
    </source>
</evidence>
<evidence type="ECO:0000256" key="9">
    <source>
        <dbReference type="PIRSR" id="PIRSR601211-3"/>
    </source>
</evidence>
<keyword evidence="5" id="KW-0865">Zymogen</keyword>
<evidence type="ECO:0000256" key="5">
    <source>
        <dbReference type="ARBA" id="ARBA00023145"/>
    </source>
</evidence>
<feature type="disulfide bond" evidence="9">
    <location>
        <begin position="70"/>
        <end position="128"/>
    </location>
</feature>